<dbReference type="Pfam" id="PF24667">
    <property type="entry name" value="MORN_DRC7"/>
    <property type="match status" value="1"/>
</dbReference>
<dbReference type="GO" id="GO:0031514">
    <property type="term" value="C:motile cilium"/>
    <property type="evidence" value="ECO:0007669"/>
    <property type="project" value="TreeGrafter"/>
</dbReference>
<dbReference type="PANTHER" id="PTHR35249">
    <property type="entry name" value="DYNEIN REGULATORY COMPLEX SUBUNIT 7"/>
    <property type="match status" value="1"/>
</dbReference>
<organism evidence="6 7">
    <name type="scientific">Plakobranchus ocellatus</name>
    <dbReference type="NCBI Taxonomy" id="259542"/>
    <lineage>
        <taxon>Eukaryota</taxon>
        <taxon>Metazoa</taxon>
        <taxon>Spiralia</taxon>
        <taxon>Lophotrochozoa</taxon>
        <taxon>Mollusca</taxon>
        <taxon>Gastropoda</taxon>
        <taxon>Heterobranchia</taxon>
        <taxon>Euthyneura</taxon>
        <taxon>Panpulmonata</taxon>
        <taxon>Sacoglossa</taxon>
        <taxon>Placobranchoidea</taxon>
        <taxon>Plakobranchidae</taxon>
        <taxon>Plakobranchus</taxon>
    </lineage>
</organism>
<comment type="subcellular location">
    <subcellularLocation>
        <location evidence="1">Cytoplasm</location>
        <location evidence="1">Cytoskeleton</location>
    </subcellularLocation>
</comment>
<protein>
    <submittedName>
        <fullName evidence="6">Dynein regulatory complex subunit 7-like</fullName>
    </submittedName>
</protein>
<name>A0AAV4DKM1_9GAST</name>
<keyword evidence="3" id="KW-0206">Cytoskeleton</keyword>
<dbReference type="Pfam" id="PF24671">
    <property type="entry name" value="DRC7_C"/>
    <property type="match status" value="1"/>
</dbReference>
<evidence type="ECO:0000259" key="5">
    <source>
        <dbReference type="Pfam" id="PF24671"/>
    </source>
</evidence>
<dbReference type="InterPro" id="IPR056291">
    <property type="entry name" value="MORN_DRC7"/>
</dbReference>
<comment type="caution">
    <text evidence="6">The sequence shown here is derived from an EMBL/GenBank/DDBJ whole genome shotgun (WGS) entry which is preliminary data.</text>
</comment>
<accession>A0AAV4DKM1</accession>
<evidence type="ECO:0000256" key="3">
    <source>
        <dbReference type="ARBA" id="ARBA00023212"/>
    </source>
</evidence>
<keyword evidence="2" id="KW-0963">Cytoplasm</keyword>
<gene>
    <name evidence="6" type="ORF">PoB_007130800</name>
</gene>
<evidence type="ECO:0000256" key="2">
    <source>
        <dbReference type="ARBA" id="ARBA00022490"/>
    </source>
</evidence>
<feature type="domain" description="Dynein regulatory complex subunit 7 C-terminal" evidence="5">
    <location>
        <begin position="282"/>
        <end position="386"/>
    </location>
</feature>
<dbReference type="AlphaFoldDB" id="A0AAV4DKM1"/>
<evidence type="ECO:0000313" key="7">
    <source>
        <dbReference type="Proteomes" id="UP000735302"/>
    </source>
</evidence>
<dbReference type="EMBL" id="BLXT01007982">
    <property type="protein sequence ID" value="GFO44803.1"/>
    <property type="molecule type" value="Genomic_DNA"/>
</dbReference>
<dbReference type="Proteomes" id="UP000735302">
    <property type="component" value="Unassembled WGS sequence"/>
</dbReference>
<reference evidence="6 7" key="1">
    <citation type="journal article" date="2021" name="Elife">
        <title>Chloroplast acquisition without the gene transfer in kleptoplastic sea slugs, Plakobranchus ocellatus.</title>
        <authorList>
            <person name="Maeda T."/>
            <person name="Takahashi S."/>
            <person name="Yoshida T."/>
            <person name="Shimamura S."/>
            <person name="Takaki Y."/>
            <person name="Nagai Y."/>
            <person name="Toyoda A."/>
            <person name="Suzuki Y."/>
            <person name="Arimoto A."/>
            <person name="Ishii H."/>
            <person name="Satoh N."/>
            <person name="Nishiyama T."/>
            <person name="Hasebe M."/>
            <person name="Maruyama T."/>
            <person name="Minagawa J."/>
            <person name="Obokata J."/>
            <person name="Shigenobu S."/>
        </authorList>
    </citation>
    <scope>NUCLEOTIDE SEQUENCE [LARGE SCALE GENOMIC DNA]</scope>
</reference>
<sequence length="388" mass="46170">MDSRFFHNDTRTVVETFKSGRDDCVIEHRYHAYHLSAEHWHVIEYEPGKRVDELYKREADKTFLKNYYKDRPDKNRFTGFTFGPKGNITEKLALPTSRPIEEILQEFDRNPEVPADDDIATVTFSTWSDEISLQYHTPENRFFGSTRDFIKPSNWWDETQVMQWSPELHSNFELDQFAKPKSELQLYQMLMSLMDTEVQLRNNCRLMEKDVGKFLQIRSKENSKDDQLVKSFLQADEDEVIRSARLKEKAQRRAAAILKKSDDLKDYLEPIICSLGLEKVSNKKQATRVKDDCLLALKERLITQAGYIKDHFEMERNILEKTQLWYRDNFPTMSTQDVQDFRDFMLKHMFTAHILEQRLANLKVYAVARYQELFDTLRQDPRLEPFLF</sequence>
<keyword evidence="7" id="KW-1185">Reference proteome</keyword>
<feature type="domain" description="Dynein regulatory complex subunit 7 MORN" evidence="4">
    <location>
        <begin position="4"/>
        <end position="224"/>
    </location>
</feature>
<evidence type="ECO:0000256" key="1">
    <source>
        <dbReference type="ARBA" id="ARBA00004245"/>
    </source>
</evidence>
<dbReference type="PANTHER" id="PTHR35249:SF2">
    <property type="entry name" value="DYNEIN REGULATORY COMPLEX SUBUNIT 7"/>
    <property type="match status" value="1"/>
</dbReference>
<evidence type="ECO:0000313" key="6">
    <source>
        <dbReference type="EMBL" id="GFO44803.1"/>
    </source>
</evidence>
<dbReference type="InterPro" id="IPR056292">
    <property type="entry name" value="DRC7_C"/>
</dbReference>
<proteinExistence type="predicted"/>
<dbReference type="GO" id="GO:0005856">
    <property type="term" value="C:cytoskeleton"/>
    <property type="evidence" value="ECO:0007669"/>
    <property type="project" value="UniProtKB-SubCell"/>
</dbReference>
<dbReference type="InterPro" id="IPR033551">
    <property type="entry name" value="DRC7/lobo"/>
</dbReference>
<dbReference type="GO" id="GO:0030317">
    <property type="term" value="P:flagellated sperm motility"/>
    <property type="evidence" value="ECO:0007669"/>
    <property type="project" value="TreeGrafter"/>
</dbReference>
<evidence type="ECO:0000259" key="4">
    <source>
        <dbReference type="Pfam" id="PF24667"/>
    </source>
</evidence>